<feature type="region of interest" description="Disordered" evidence="3">
    <location>
        <begin position="373"/>
        <end position="392"/>
    </location>
</feature>
<comment type="caution">
    <text evidence="5">The sequence shown here is derived from an EMBL/GenBank/DDBJ whole genome shotgun (WGS) entry which is preliminary data.</text>
</comment>
<dbReference type="InterPro" id="IPR036291">
    <property type="entry name" value="NAD(P)-bd_dom_sf"/>
</dbReference>
<dbReference type="InterPro" id="IPR013120">
    <property type="entry name" value="FAR_NAD-bd"/>
</dbReference>
<dbReference type="Proteomes" id="UP000308199">
    <property type="component" value="Unassembled WGS sequence"/>
</dbReference>
<keyword evidence="2" id="KW-0597">Phosphoprotein</keyword>
<dbReference type="OrthoDB" id="429813at2759"/>
<dbReference type="Gene3D" id="3.40.50.720">
    <property type="entry name" value="NAD(P)-binding Rossmann-like Domain"/>
    <property type="match status" value="1"/>
</dbReference>
<dbReference type="AlphaFoldDB" id="A0A4S4LJN8"/>
<accession>A0A4S4LJN8</accession>
<dbReference type="SUPFAM" id="SSF51735">
    <property type="entry name" value="NAD(P)-binding Rossmann-fold domains"/>
    <property type="match status" value="1"/>
</dbReference>
<protein>
    <recommendedName>
        <fullName evidence="4">Thioester reductase (TE) domain-containing protein</fullName>
    </recommendedName>
</protein>
<name>A0A4S4LJN8_9AGAM</name>
<reference evidence="5 6" key="1">
    <citation type="submission" date="2019-02" db="EMBL/GenBank/DDBJ databases">
        <title>Genome sequencing of the rare red list fungi Phellinidium pouzarii.</title>
        <authorList>
            <person name="Buettner E."/>
            <person name="Kellner H."/>
        </authorList>
    </citation>
    <scope>NUCLEOTIDE SEQUENCE [LARGE SCALE GENOMIC DNA]</scope>
    <source>
        <strain evidence="5 6">DSM 108285</strain>
    </source>
</reference>
<dbReference type="EMBL" id="SGPK01000044">
    <property type="protein sequence ID" value="THH10120.1"/>
    <property type="molecule type" value="Genomic_DNA"/>
</dbReference>
<dbReference type="InterPro" id="IPR051414">
    <property type="entry name" value="Adenylate-forming_Reductase"/>
</dbReference>
<feature type="domain" description="Thioester reductase (TE)" evidence="4">
    <location>
        <begin position="58"/>
        <end position="269"/>
    </location>
</feature>
<organism evidence="5 6">
    <name type="scientific">Phellinidium pouzarii</name>
    <dbReference type="NCBI Taxonomy" id="167371"/>
    <lineage>
        <taxon>Eukaryota</taxon>
        <taxon>Fungi</taxon>
        <taxon>Dikarya</taxon>
        <taxon>Basidiomycota</taxon>
        <taxon>Agaricomycotina</taxon>
        <taxon>Agaricomycetes</taxon>
        <taxon>Hymenochaetales</taxon>
        <taxon>Hymenochaetaceae</taxon>
        <taxon>Phellinidium</taxon>
    </lineage>
</organism>
<gene>
    <name evidence="5" type="ORF">EW145_g1561</name>
</gene>
<sequence length="441" mass="49687">MIRDHPRLIVLVCNKMSMIDEDTLLKELVNKYTVSFPSFTPFTPPNISNRQPGAVVLLSGSTGVYGTNILAELSKSSFFRRAYAVSRPSANGITVRERHVQAFKREGIDEALLDNPKIRFLDADLSIEGFGMDAELFSELQSTVTHIIHNGWQVKFNIPVKEFEENFRGVRNLVDFSLHSRDDPSDPEKIWPEELFEESDSALSTGYSQAKWVSERILAEAAKNTALRPTVVRVGQLVGGPDGNWSEHEWFAALIKTSITLGMLPNVPGVIAWNTTHVAARALLDILDSDELCLNVDHPKPIAWETFITIFARKLELRIVNMEMWMGAVEREYQLAIARAVQPDGTLSREIMRRTMKLFPALRMHAFFRSARDTSRGKPLGPGSHMSFTPRAHTEKAVKASATLRDAKLSQIGEEDVGRWLAYWRRIGFLDATHLSEKSLL</sequence>
<dbReference type="PANTHER" id="PTHR43439">
    <property type="entry name" value="PHENYLACETATE-COENZYME A LIGASE"/>
    <property type="match status" value="1"/>
</dbReference>
<proteinExistence type="predicted"/>
<evidence type="ECO:0000256" key="2">
    <source>
        <dbReference type="ARBA" id="ARBA00022553"/>
    </source>
</evidence>
<keyword evidence="1" id="KW-0596">Phosphopantetheine</keyword>
<evidence type="ECO:0000313" key="5">
    <source>
        <dbReference type="EMBL" id="THH10120.1"/>
    </source>
</evidence>
<dbReference type="PANTHER" id="PTHR43439:SF2">
    <property type="entry name" value="ENZYME, PUTATIVE (JCVI)-RELATED"/>
    <property type="match status" value="1"/>
</dbReference>
<dbReference type="Pfam" id="PF07993">
    <property type="entry name" value="NAD_binding_4"/>
    <property type="match status" value="1"/>
</dbReference>
<evidence type="ECO:0000256" key="1">
    <source>
        <dbReference type="ARBA" id="ARBA00022450"/>
    </source>
</evidence>
<evidence type="ECO:0000256" key="3">
    <source>
        <dbReference type="SAM" id="MobiDB-lite"/>
    </source>
</evidence>
<evidence type="ECO:0000313" key="6">
    <source>
        <dbReference type="Proteomes" id="UP000308199"/>
    </source>
</evidence>
<evidence type="ECO:0000259" key="4">
    <source>
        <dbReference type="Pfam" id="PF07993"/>
    </source>
</evidence>
<keyword evidence="6" id="KW-1185">Reference proteome</keyword>